<dbReference type="Pfam" id="PF00126">
    <property type="entry name" value="HTH_1"/>
    <property type="match status" value="1"/>
</dbReference>
<evidence type="ECO:0000256" key="2">
    <source>
        <dbReference type="ARBA" id="ARBA00023015"/>
    </source>
</evidence>
<dbReference type="PANTHER" id="PTHR30537:SF21">
    <property type="entry name" value="HTH-TYPE TRANSCRIPTIONAL REGULATOR SINR-RELATED"/>
    <property type="match status" value="1"/>
</dbReference>
<dbReference type="InterPro" id="IPR036388">
    <property type="entry name" value="WH-like_DNA-bd_sf"/>
</dbReference>
<dbReference type="GO" id="GO:0043565">
    <property type="term" value="F:sequence-specific DNA binding"/>
    <property type="evidence" value="ECO:0007669"/>
    <property type="project" value="TreeGrafter"/>
</dbReference>
<accession>A0A2U8GMV0</accession>
<comment type="similarity">
    <text evidence="1">Belongs to the LysR transcriptional regulatory family.</text>
</comment>
<feature type="domain" description="HTH lysR-type" evidence="5">
    <location>
        <begin position="1"/>
        <end position="59"/>
    </location>
</feature>
<keyword evidence="7" id="KW-1185">Reference proteome</keyword>
<organism evidence="6 7">
    <name type="scientific">Parazoarcus communis</name>
    <dbReference type="NCBI Taxonomy" id="41977"/>
    <lineage>
        <taxon>Bacteria</taxon>
        <taxon>Pseudomonadati</taxon>
        <taxon>Pseudomonadota</taxon>
        <taxon>Betaproteobacteria</taxon>
        <taxon>Rhodocyclales</taxon>
        <taxon>Zoogloeaceae</taxon>
        <taxon>Parazoarcus</taxon>
    </lineage>
</organism>
<sequence>MIALKDLEIFVRTVQGGSLSAAARMMDITPAAASASLKRLEADLGVRLFVRSTRSQRLSQEGEAYLQHCLQALELLDQGRRAATAGQLELSGSLQLSIPSDIGRRLLLPWLDEFVADYPRLQLRVQVSDRVADVFQQPVDIAIRYGNPPDSRMVALPLAPSNRRVLCASPAYLERHGRPETPADLVRHNCLCFMLSDQVHDRWRFSRDGEESLVNVRGNRIADDGETVRRWAVAGHGIAYKSRLDTEQDLRDGRLVALCTAWSGESSPLNLLCASRRQIGPAVQLLRQHLQGRIDQLAAGA</sequence>
<dbReference type="EMBL" id="CP022187">
    <property type="protein sequence ID" value="AWI74800.1"/>
    <property type="molecule type" value="Genomic_DNA"/>
</dbReference>
<dbReference type="InterPro" id="IPR058163">
    <property type="entry name" value="LysR-type_TF_proteobact-type"/>
</dbReference>
<evidence type="ECO:0000313" key="7">
    <source>
        <dbReference type="Proteomes" id="UP000244930"/>
    </source>
</evidence>
<gene>
    <name evidence="6" type="ORF">CEW83_05875</name>
</gene>
<dbReference type="InterPro" id="IPR036390">
    <property type="entry name" value="WH_DNA-bd_sf"/>
</dbReference>
<dbReference type="FunFam" id="3.40.190.290:FF:000001">
    <property type="entry name" value="Transcriptional regulator, LysR family"/>
    <property type="match status" value="1"/>
</dbReference>
<dbReference type="SUPFAM" id="SSF46785">
    <property type="entry name" value="Winged helix' DNA-binding domain"/>
    <property type="match status" value="1"/>
</dbReference>
<dbReference type="Gene3D" id="1.10.10.10">
    <property type="entry name" value="Winged helix-like DNA-binding domain superfamily/Winged helix DNA-binding domain"/>
    <property type="match status" value="1"/>
</dbReference>
<dbReference type="CDD" id="cd08422">
    <property type="entry name" value="PBP2_CrgA_like"/>
    <property type="match status" value="1"/>
</dbReference>
<dbReference type="PROSITE" id="PS50931">
    <property type="entry name" value="HTH_LYSR"/>
    <property type="match status" value="1"/>
</dbReference>
<proteinExistence type="inferred from homology"/>
<dbReference type="Gene3D" id="3.40.190.290">
    <property type="match status" value="1"/>
</dbReference>
<dbReference type="Pfam" id="PF03466">
    <property type="entry name" value="LysR_substrate"/>
    <property type="match status" value="1"/>
</dbReference>
<dbReference type="GO" id="GO:0003700">
    <property type="term" value="F:DNA-binding transcription factor activity"/>
    <property type="evidence" value="ECO:0007669"/>
    <property type="project" value="InterPro"/>
</dbReference>
<name>A0A2U8GMV0_9RHOO</name>
<dbReference type="GO" id="GO:0006351">
    <property type="term" value="P:DNA-templated transcription"/>
    <property type="evidence" value="ECO:0007669"/>
    <property type="project" value="TreeGrafter"/>
</dbReference>
<evidence type="ECO:0000259" key="5">
    <source>
        <dbReference type="PROSITE" id="PS50931"/>
    </source>
</evidence>
<protein>
    <submittedName>
        <fullName evidence="6">LysR family transcriptional regulator</fullName>
    </submittedName>
</protein>
<evidence type="ECO:0000256" key="1">
    <source>
        <dbReference type="ARBA" id="ARBA00009437"/>
    </source>
</evidence>
<dbReference type="AlphaFoldDB" id="A0A2U8GMV0"/>
<evidence type="ECO:0000256" key="4">
    <source>
        <dbReference type="ARBA" id="ARBA00023163"/>
    </source>
</evidence>
<dbReference type="PANTHER" id="PTHR30537">
    <property type="entry name" value="HTH-TYPE TRANSCRIPTIONAL REGULATOR"/>
    <property type="match status" value="1"/>
</dbReference>
<dbReference type="RefSeq" id="WP_108948508.1">
    <property type="nucleotide sequence ID" value="NZ_CP022187.1"/>
</dbReference>
<keyword evidence="2" id="KW-0805">Transcription regulation</keyword>
<dbReference type="Proteomes" id="UP000244930">
    <property type="component" value="Chromosome"/>
</dbReference>
<keyword evidence="3" id="KW-0238">DNA-binding</keyword>
<evidence type="ECO:0000256" key="3">
    <source>
        <dbReference type="ARBA" id="ARBA00023125"/>
    </source>
</evidence>
<dbReference type="FunFam" id="1.10.10.10:FF:000001">
    <property type="entry name" value="LysR family transcriptional regulator"/>
    <property type="match status" value="1"/>
</dbReference>
<dbReference type="KEGG" id="acom:CEW83_05875"/>
<evidence type="ECO:0000313" key="6">
    <source>
        <dbReference type="EMBL" id="AWI74800.1"/>
    </source>
</evidence>
<dbReference type="InterPro" id="IPR000847">
    <property type="entry name" value="LysR_HTH_N"/>
</dbReference>
<dbReference type="InterPro" id="IPR005119">
    <property type="entry name" value="LysR_subst-bd"/>
</dbReference>
<dbReference type="SUPFAM" id="SSF53850">
    <property type="entry name" value="Periplasmic binding protein-like II"/>
    <property type="match status" value="1"/>
</dbReference>
<keyword evidence="4" id="KW-0804">Transcription</keyword>
<reference evidence="6 7" key="1">
    <citation type="submission" date="2017-06" db="EMBL/GenBank/DDBJ databases">
        <title>Azoarcus.</title>
        <authorList>
            <person name="Woo J.-H."/>
            <person name="Kim H.-S."/>
        </authorList>
    </citation>
    <scope>NUCLEOTIDE SEQUENCE [LARGE SCALE GENOMIC DNA]</scope>
    <source>
        <strain evidence="6 7">TSPY31</strain>
    </source>
</reference>